<dbReference type="AlphaFoldDB" id="A0AAV3UXM6"/>
<proteinExistence type="predicted"/>
<sequence length="37" mass="4082">MSRDNISSPRGPLHLLDKSRLAACALAYQECIFSTDT</sequence>
<reference evidence="1 2" key="1">
    <citation type="journal article" date="2017" name="Antonie Van Leeuwenhoek">
        <title>Rhizobium rhizosphaerae sp. nov., a novel species isolated from rice rhizosphere.</title>
        <authorList>
            <person name="Zhao J.J."/>
            <person name="Zhang J."/>
            <person name="Zhang R.J."/>
            <person name="Zhang C.W."/>
            <person name="Yin H.Q."/>
            <person name="Zhang X.X."/>
        </authorList>
    </citation>
    <scope>NUCLEOTIDE SEQUENCE [LARGE SCALE GENOMIC DNA]</scope>
    <source>
        <strain evidence="1 2">S18K6</strain>
    </source>
</reference>
<name>A0AAV3UXM6_9ALTE</name>
<gene>
    <name evidence="1" type="ORF">GCHA_2746</name>
</gene>
<evidence type="ECO:0000313" key="2">
    <source>
        <dbReference type="Proteomes" id="UP000006320"/>
    </source>
</evidence>
<evidence type="ECO:0000313" key="1">
    <source>
        <dbReference type="EMBL" id="GAC10689.1"/>
    </source>
</evidence>
<organism evidence="1 2">
    <name type="scientific">Paraglaciecola chathamensis S18K6</name>
    <dbReference type="NCBI Taxonomy" id="1127672"/>
    <lineage>
        <taxon>Bacteria</taxon>
        <taxon>Pseudomonadati</taxon>
        <taxon>Pseudomonadota</taxon>
        <taxon>Gammaproteobacteria</taxon>
        <taxon>Alteromonadales</taxon>
        <taxon>Alteromonadaceae</taxon>
        <taxon>Paraglaciecola</taxon>
    </lineage>
</organism>
<comment type="caution">
    <text evidence="1">The sequence shown here is derived from an EMBL/GenBank/DDBJ whole genome shotgun (WGS) entry which is preliminary data.</text>
</comment>
<accession>A0AAV3UXM6</accession>
<dbReference type="EMBL" id="BAEM01000034">
    <property type="protein sequence ID" value="GAC10689.1"/>
    <property type="molecule type" value="Genomic_DNA"/>
</dbReference>
<protein>
    <submittedName>
        <fullName evidence="1">Uncharacterized protein</fullName>
    </submittedName>
</protein>
<dbReference type="Proteomes" id="UP000006320">
    <property type="component" value="Unassembled WGS sequence"/>
</dbReference>